<feature type="transmembrane region" description="Helical" evidence="2">
    <location>
        <begin position="12"/>
        <end position="29"/>
    </location>
</feature>
<keyword evidence="2" id="KW-0812">Transmembrane</keyword>
<accession>A0A317UV95</accession>
<dbReference type="Proteomes" id="UP000246171">
    <property type="component" value="Unassembled WGS sequence"/>
</dbReference>
<reference evidence="4" key="1">
    <citation type="submission" date="2016-12" db="EMBL/GenBank/DDBJ databases">
        <title>The genomes of Aspergillus section Nigri reveals drivers in fungal speciation.</title>
        <authorList>
            <consortium name="DOE Joint Genome Institute"/>
            <person name="Vesth T.C."/>
            <person name="Nybo J."/>
            <person name="Theobald S."/>
            <person name="Brandl J."/>
            <person name="Frisvad J.C."/>
            <person name="Nielsen K.F."/>
            <person name="Lyhne E.K."/>
            <person name="Kogle M.E."/>
            <person name="Kuo A."/>
            <person name="Riley R."/>
            <person name="Clum A."/>
            <person name="Nolan M."/>
            <person name="Lipzen A."/>
            <person name="Salamov A."/>
            <person name="Henrissat B."/>
            <person name="Wiebenga A."/>
            <person name="De vries R.P."/>
            <person name="Grigoriev I.V."/>
            <person name="Mortensen U.H."/>
            <person name="Andersen M.R."/>
            <person name="Baker S.E."/>
        </authorList>
    </citation>
    <scope>NUCLEOTIDE SEQUENCE</scope>
    <source>
        <strain evidence="4">CBS 122712</strain>
    </source>
</reference>
<feature type="transmembrane region" description="Helical" evidence="2">
    <location>
        <begin position="142"/>
        <end position="164"/>
    </location>
</feature>
<dbReference type="InterPro" id="IPR056119">
    <property type="entry name" value="DUF7702"/>
</dbReference>
<feature type="transmembrane region" description="Helical" evidence="2">
    <location>
        <begin position="176"/>
        <end position="194"/>
    </location>
</feature>
<dbReference type="PANTHER" id="PTHR42109:SF2">
    <property type="entry name" value="INTEGRAL MEMBRANE PROTEIN"/>
    <property type="match status" value="1"/>
</dbReference>
<evidence type="ECO:0000313" key="5">
    <source>
        <dbReference type="Proteomes" id="UP000246171"/>
    </source>
</evidence>
<dbReference type="RefSeq" id="XP_025384600.1">
    <property type="nucleotide sequence ID" value="XM_025534910.1"/>
</dbReference>
<feature type="transmembrane region" description="Helical" evidence="2">
    <location>
        <begin position="41"/>
        <end position="60"/>
    </location>
</feature>
<organism evidence="4 5">
    <name type="scientific">Aspergillus eucalypticola (strain CBS 122712 / IBT 29274)</name>
    <dbReference type="NCBI Taxonomy" id="1448314"/>
    <lineage>
        <taxon>Eukaryota</taxon>
        <taxon>Fungi</taxon>
        <taxon>Dikarya</taxon>
        <taxon>Ascomycota</taxon>
        <taxon>Pezizomycotina</taxon>
        <taxon>Eurotiomycetes</taxon>
        <taxon>Eurotiomycetidae</taxon>
        <taxon>Eurotiales</taxon>
        <taxon>Aspergillaceae</taxon>
        <taxon>Aspergillus</taxon>
        <taxon>Aspergillus subgen. Circumdati</taxon>
    </lineage>
</organism>
<feature type="transmembrane region" description="Helical" evidence="2">
    <location>
        <begin position="110"/>
        <end position="130"/>
    </location>
</feature>
<evidence type="ECO:0000256" key="2">
    <source>
        <dbReference type="SAM" id="Phobius"/>
    </source>
</evidence>
<dbReference type="OrthoDB" id="2560628at2759"/>
<evidence type="ECO:0000256" key="1">
    <source>
        <dbReference type="SAM" id="MobiDB-lite"/>
    </source>
</evidence>
<feature type="domain" description="DUF7702" evidence="3">
    <location>
        <begin position="4"/>
        <end position="237"/>
    </location>
</feature>
<comment type="caution">
    <text evidence="4">The sequence shown here is derived from an EMBL/GenBank/DDBJ whole genome shotgun (WGS) entry which is preliminary data.</text>
</comment>
<sequence length="309" mass="34103">MTFRYEDGIAVLQLIAFVPCLFLALLLCYQQGMKAVASCWRFLIILACLRIAGAVCQLISITDDSIDVITTKITCDLLGIAPLTLAAVGLLQRVHIFLSNTSINKLSKWIFMFVSIVSLVGLALGIAGAIKALDTYTIPAMLQAALGMFVGCLGLLLAILGYLTIYRNEMPRNERIILYSVYACAPLLIVRTIYGCLGDYTNIEKFNLFEPNPTVNLCMGVLEEIFLMIICLAVGFYCPPPKEPQPDEAAHTRNSDETTIVEKRSSEPNDARPDTMNKEKLAEEGRMGTPVAEAPVHHLFISHKPRDLE</sequence>
<proteinExistence type="predicted"/>
<dbReference type="VEuPathDB" id="FungiDB:BO83DRAFT_420026"/>
<name>A0A317UV95_ASPEC</name>
<keyword evidence="5" id="KW-1185">Reference proteome</keyword>
<feature type="region of interest" description="Disordered" evidence="1">
    <location>
        <begin position="244"/>
        <end position="309"/>
    </location>
</feature>
<gene>
    <name evidence="4" type="ORF">BO83DRAFT_420026</name>
</gene>
<dbReference type="PANTHER" id="PTHR42109">
    <property type="entry name" value="UNPLACED GENOMIC SCAFFOLD UM_SCAF_CONTIG_1.265, WHOLE GENOME SHOTGUN SEQUENCE"/>
    <property type="match status" value="1"/>
</dbReference>
<evidence type="ECO:0000313" key="4">
    <source>
        <dbReference type="EMBL" id="PWY65545.1"/>
    </source>
</evidence>
<dbReference type="AlphaFoldDB" id="A0A317UV95"/>
<protein>
    <recommendedName>
        <fullName evidence="3">DUF7702 domain-containing protein</fullName>
    </recommendedName>
</protein>
<keyword evidence="2" id="KW-1133">Transmembrane helix</keyword>
<feature type="transmembrane region" description="Helical" evidence="2">
    <location>
        <begin position="214"/>
        <end position="238"/>
    </location>
</feature>
<dbReference type="GeneID" id="37056872"/>
<dbReference type="EMBL" id="MSFU01000027">
    <property type="protein sequence ID" value="PWY65545.1"/>
    <property type="molecule type" value="Genomic_DNA"/>
</dbReference>
<feature type="transmembrane region" description="Helical" evidence="2">
    <location>
        <begin position="80"/>
        <end position="98"/>
    </location>
</feature>
<dbReference type="Pfam" id="PF24800">
    <property type="entry name" value="DUF7702"/>
    <property type="match status" value="1"/>
</dbReference>
<feature type="compositionally biased region" description="Basic and acidic residues" evidence="1">
    <location>
        <begin position="244"/>
        <end position="286"/>
    </location>
</feature>
<keyword evidence="2" id="KW-0472">Membrane</keyword>
<evidence type="ECO:0000259" key="3">
    <source>
        <dbReference type="Pfam" id="PF24800"/>
    </source>
</evidence>